<evidence type="ECO:0000256" key="2">
    <source>
        <dbReference type="ARBA" id="ARBA00022723"/>
    </source>
</evidence>
<dbReference type="Pfam" id="PF00168">
    <property type="entry name" value="C2"/>
    <property type="match status" value="2"/>
</dbReference>
<dbReference type="Proteomes" id="UP000009022">
    <property type="component" value="Unassembled WGS sequence"/>
</dbReference>
<keyword evidence="7" id="KW-1185">Reference proteome</keyword>
<gene>
    <name evidence="6" type="ORF">TRIADDRAFT_33800</name>
</gene>
<dbReference type="RefSeq" id="XP_002118227.1">
    <property type="nucleotide sequence ID" value="XM_002118191.1"/>
</dbReference>
<dbReference type="InterPro" id="IPR036465">
    <property type="entry name" value="vWFA_dom_sf"/>
</dbReference>
<dbReference type="CTD" id="6759440"/>
<protein>
    <recommendedName>
        <fullName evidence="5">C2 domain-containing protein</fullName>
    </recommendedName>
</protein>
<dbReference type="KEGG" id="tad:TRIADDRAFT_33800"/>
<dbReference type="InterPro" id="IPR035892">
    <property type="entry name" value="C2_domain_sf"/>
</dbReference>
<dbReference type="GeneID" id="6759440"/>
<name>B3SD97_TRIAD</name>
<dbReference type="PANTHER" id="PTHR10857">
    <property type="entry name" value="COPINE"/>
    <property type="match status" value="1"/>
</dbReference>
<dbReference type="InterPro" id="IPR000008">
    <property type="entry name" value="C2_dom"/>
</dbReference>
<evidence type="ECO:0000313" key="6">
    <source>
        <dbReference type="EMBL" id="EDV19303.1"/>
    </source>
</evidence>
<dbReference type="GO" id="GO:0071277">
    <property type="term" value="P:cellular response to calcium ion"/>
    <property type="evidence" value="ECO:0000318"/>
    <property type="project" value="GO_Central"/>
</dbReference>
<dbReference type="PANTHER" id="PTHR10857:SF106">
    <property type="entry name" value="C2 DOMAIN-CONTAINING PROTEIN"/>
    <property type="match status" value="1"/>
</dbReference>
<evidence type="ECO:0000313" key="7">
    <source>
        <dbReference type="Proteomes" id="UP000009022"/>
    </source>
</evidence>
<dbReference type="eggNOG" id="KOG1327">
    <property type="taxonomic scope" value="Eukaryota"/>
</dbReference>
<comment type="similarity">
    <text evidence="1">Belongs to the copine family.</text>
</comment>
<dbReference type="GO" id="GO:0005544">
    <property type="term" value="F:calcium-dependent phospholipid binding"/>
    <property type="evidence" value="ECO:0000318"/>
    <property type="project" value="GO_Central"/>
</dbReference>
<dbReference type="GO" id="GO:0005886">
    <property type="term" value="C:plasma membrane"/>
    <property type="evidence" value="ECO:0000318"/>
    <property type="project" value="GO_Central"/>
</dbReference>
<dbReference type="HOGENOM" id="CLU_020452_3_2_1"/>
<dbReference type="SUPFAM" id="SSF49562">
    <property type="entry name" value="C2 domain (Calcium/lipid-binding domain, CaLB)"/>
    <property type="match status" value="2"/>
</dbReference>
<dbReference type="CDD" id="cd04048">
    <property type="entry name" value="C2A_Copine"/>
    <property type="match status" value="1"/>
</dbReference>
<dbReference type="InterPro" id="IPR002035">
    <property type="entry name" value="VWF_A"/>
</dbReference>
<dbReference type="AlphaFoldDB" id="B3SD97"/>
<dbReference type="SMART" id="SM00327">
    <property type="entry name" value="VWA"/>
    <property type="match status" value="1"/>
</dbReference>
<dbReference type="InParanoid" id="B3SD97"/>
<proteinExistence type="inferred from homology"/>
<dbReference type="GO" id="GO:0046872">
    <property type="term" value="F:metal ion binding"/>
    <property type="evidence" value="ECO:0007669"/>
    <property type="project" value="UniProtKB-KW"/>
</dbReference>
<organism evidence="6 7">
    <name type="scientific">Trichoplax adhaerens</name>
    <name type="common">Trichoplax reptans</name>
    <dbReference type="NCBI Taxonomy" id="10228"/>
    <lineage>
        <taxon>Eukaryota</taxon>
        <taxon>Metazoa</taxon>
        <taxon>Placozoa</taxon>
        <taxon>Uniplacotomia</taxon>
        <taxon>Trichoplacea</taxon>
        <taxon>Trichoplacidae</taxon>
        <taxon>Trichoplax</taxon>
    </lineage>
</organism>
<dbReference type="PROSITE" id="PS50004">
    <property type="entry name" value="C2"/>
    <property type="match status" value="2"/>
</dbReference>
<evidence type="ECO:0000256" key="1">
    <source>
        <dbReference type="ARBA" id="ARBA00009048"/>
    </source>
</evidence>
<dbReference type="InterPro" id="IPR010734">
    <property type="entry name" value="Copine_C"/>
</dbReference>
<feature type="domain" description="C2" evidence="5">
    <location>
        <begin position="142"/>
        <end position="268"/>
    </location>
</feature>
<dbReference type="STRING" id="10228.B3SD97"/>
<dbReference type="FunFam" id="2.60.40.150:FF:000013">
    <property type="entry name" value="copine-9 isoform X1"/>
    <property type="match status" value="1"/>
</dbReference>
<keyword evidence="3" id="KW-0677">Repeat</keyword>
<accession>B3SD97</accession>
<dbReference type="OMA" id="MVHETEF"/>
<keyword evidence="4" id="KW-0106">Calcium</keyword>
<evidence type="ECO:0000256" key="4">
    <source>
        <dbReference type="ARBA" id="ARBA00022837"/>
    </source>
</evidence>
<evidence type="ECO:0000259" key="5">
    <source>
        <dbReference type="PROSITE" id="PS50004"/>
    </source>
</evidence>
<dbReference type="FunFam" id="2.60.40.150:FF:000099">
    <property type="entry name" value="Copine 3"/>
    <property type="match status" value="1"/>
</dbReference>
<keyword evidence="2" id="KW-0479">Metal-binding</keyword>
<dbReference type="PhylomeDB" id="B3SD97"/>
<dbReference type="Pfam" id="PF07002">
    <property type="entry name" value="Copine"/>
    <property type="match status" value="1"/>
</dbReference>
<dbReference type="FunCoup" id="B3SD97">
    <property type="interactions" value="903"/>
</dbReference>
<dbReference type="Gene3D" id="2.60.40.150">
    <property type="entry name" value="C2 domain"/>
    <property type="match status" value="2"/>
</dbReference>
<dbReference type="InterPro" id="IPR037768">
    <property type="entry name" value="C2B_Copine"/>
</dbReference>
<dbReference type="OrthoDB" id="5855668at2759"/>
<reference evidence="6 7" key="1">
    <citation type="journal article" date="2008" name="Nature">
        <title>The Trichoplax genome and the nature of placozoans.</title>
        <authorList>
            <person name="Srivastava M."/>
            <person name="Begovic E."/>
            <person name="Chapman J."/>
            <person name="Putnam N.H."/>
            <person name="Hellsten U."/>
            <person name="Kawashima T."/>
            <person name="Kuo A."/>
            <person name="Mitros T."/>
            <person name="Salamov A."/>
            <person name="Carpenter M.L."/>
            <person name="Signorovitch A.Y."/>
            <person name="Moreno M.A."/>
            <person name="Kamm K."/>
            <person name="Grimwood J."/>
            <person name="Schmutz J."/>
            <person name="Shapiro H."/>
            <person name="Grigoriev I.V."/>
            <person name="Buss L.W."/>
            <person name="Schierwater B."/>
            <person name="Dellaporta S.L."/>
            <person name="Rokhsar D.S."/>
        </authorList>
    </citation>
    <scope>NUCLEOTIDE SEQUENCE [LARGE SCALE GENOMIC DNA]</scope>
    <source>
        <strain evidence="6 7">Grell-BS-1999</strain>
    </source>
</reference>
<evidence type="ECO:0000256" key="3">
    <source>
        <dbReference type="ARBA" id="ARBA00022737"/>
    </source>
</evidence>
<sequence>MASPRETVDSSVPASQVSLHISCRKLVNKDLLSKSDPMVVVYQQDENGYYKEFGRTECIKDNLNPKFIKSFTMTYFFEELQMIRFHVYDIDGNSSNLDKHDFLGRMECSLAEIMSHGGILEKPLTCIIITLSSYVIEALKPRKIVLLQVISAEEINPCNDIITFHFHGKNLDKKDLFGKSDPFLVFYRKGSDGSFVAVHKTEVIKRTLNPKWKEFKIPARLLCNGDYYREVKIECYDWDRDGGHDLIGEVYFVLQEVRHQVLPASFECINPKKKLKKKKYTNSGMLVMLKMEILEQGTYIDYIRGGLQIEFNIGIDFTASNGDPSKPDSLHYNSPRQQNQYLKALIAVGKVCQEYDSDKRFPAYGFGGKLPSGEISHEFHLNGDPNNPECVTMDSVVQAYSHSLNTVQLYGPTNFAPIIKRVARYSILLMLTDGRISDLAATKRVIVEASHLPLSIIIVGVGNADFTGMEVLDGDETRLSSGGREAVRDIFVPFSDFLVNGTLTQLSAVKLAREVLAEIPDQILSYMAMNRIKPNPSPPSYQFLASLPDTANQVKSSAPLYKK</sequence>
<dbReference type="SMART" id="SM00239">
    <property type="entry name" value="C2"/>
    <property type="match status" value="2"/>
</dbReference>
<feature type="domain" description="C2" evidence="5">
    <location>
        <begin position="1"/>
        <end position="124"/>
    </location>
</feature>
<dbReference type="EMBL" id="DS985277">
    <property type="protein sequence ID" value="EDV19303.1"/>
    <property type="molecule type" value="Genomic_DNA"/>
</dbReference>
<dbReference type="CDD" id="cd04047">
    <property type="entry name" value="C2B_Copine"/>
    <property type="match status" value="1"/>
</dbReference>
<dbReference type="InterPro" id="IPR045052">
    <property type="entry name" value="Copine"/>
</dbReference>
<dbReference type="SUPFAM" id="SSF53300">
    <property type="entry name" value="vWA-like"/>
    <property type="match status" value="1"/>
</dbReference>